<comment type="caution">
    <text evidence="1">The sequence shown here is derived from an EMBL/GenBank/DDBJ whole genome shotgun (WGS) entry which is preliminary data.</text>
</comment>
<evidence type="ECO:0000313" key="2">
    <source>
        <dbReference type="Proteomes" id="UP001161691"/>
    </source>
</evidence>
<accession>A0ABT6TMA4</accession>
<proteinExistence type="predicted"/>
<keyword evidence="2" id="KW-1185">Reference proteome</keyword>
<organism evidence="1 2">
    <name type="scientific">Cohnella hashimotonis</name>
    <dbReference type="NCBI Taxonomy" id="2826895"/>
    <lineage>
        <taxon>Bacteria</taxon>
        <taxon>Bacillati</taxon>
        <taxon>Bacillota</taxon>
        <taxon>Bacilli</taxon>
        <taxon>Bacillales</taxon>
        <taxon>Paenibacillaceae</taxon>
        <taxon>Cohnella</taxon>
    </lineage>
</organism>
<protein>
    <submittedName>
        <fullName evidence="1">Uncharacterized protein</fullName>
    </submittedName>
</protein>
<dbReference type="EMBL" id="JAGRPV010000001">
    <property type="protein sequence ID" value="MDI4647408.1"/>
    <property type="molecule type" value="Genomic_DNA"/>
</dbReference>
<reference evidence="1" key="1">
    <citation type="submission" date="2023-04" db="EMBL/GenBank/DDBJ databases">
        <title>Comparative genomic analysis of Cohnella hashimotonis sp. nov., isolated from the International Space Station.</title>
        <authorList>
            <person name="Venkateswaran K."/>
            <person name="Simpson A."/>
        </authorList>
    </citation>
    <scope>NUCLEOTIDE SEQUENCE</scope>
    <source>
        <strain evidence="1">F6_2S_P_1</strain>
    </source>
</reference>
<dbReference type="RefSeq" id="WP_282910173.1">
    <property type="nucleotide sequence ID" value="NZ_JAGRPV010000001.1"/>
</dbReference>
<sequence>MPVFFVNGDIIQKLSDIIEGANSSVTVTNVTSANSDIVITNPTTTPTLTLNSGVGANKILKLDSNGQLTADAIKDGITNKAYTATDKTKVDQTNLKHQIL</sequence>
<evidence type="ECO:0000313" key="1">
    <source>
        <dbReference type="EMBL" id="MDI4647408.1"/>
    </source>
</evidence>
<name>A0ABT6TMA4_9BACL</name>
<dbReference type="Proteomes" id="UP001161691">
    <property type="component" value="Unassembled WGS sequence"/>
</dbReference>
<gene>
    <name evidence="1" type="ORF">KB449_20720</name>
</gene>